<evidence type="ECO:0000313" key="1">
    <source>
        <dbReference type="EMBL" id="QHT14496.1"/>
    </source>
</evidence>
<accession>A0A6C0DBX4</accession>
<organism evidence="1">
    <name type="scientific">viral metagenome</name>
    <dbReference type="NCBI Taxonomy" id="1070528"/>
    <lineage>
        <taxon>unclassified sequences</taxon>
        <taxon>metagenomes</taxon>
        <taxon>organismal metagenomes</taxon>
    </lineage>
</organism>
<proteinExistence type="predicted"/>
<protein>
    <submittedName>
        <fullName evidence="1">Uncharacterized protein</fullName>
    </submittedName>
</protein>
<reference evidence="1" key="1">
    <citation type="journal article" date="2020" name="Nature">
        <title>Giant virus diversity and host interactions through global metagenomics.</title>
        <authorList>
            <person name="Schulz F."/>
            <person name="Roux S."/>
            <person name="Paez-Espino D."/>
            <person name="Jungbluth S."/>
            <person name="Walsh D.A."/>
            <person name="Denef V.J."/>
            <person name="McMahon K.D."/>
            <person name="Konstantinidis K.T."/>
            <person name="Eloe-Fadrosh E.A."/>
            <person name="Kyrpides N.C."/>
            <person name="Woyke T."/>
        </authorList>
    </citation>
    <scope>NUCLEOTIDE SEQUENCE</scope>
    <source>
        <strain evidence="1">GVMAG-M-3300023174-141</strain>
    </source>
</reference>
<dbReference type="EMBL" id="MN739586">
    <property type="protein sequence ID" value="QHT14496.1"/>
    <property type="molecule type" value="Genomic_DNA"/>
</dbReference>
<sequence length="80" mass="8951">MLELVCPHCQGMIIVLPNELNCRIFRHGVYVSNGEPIPPHASKEECDRLVSENMIHGCGKPFRVIQQADGSELAVECDYI</sequence>
<name>A0A6C0DBX4_9ZZZZ</name>
<dbReference type="AlphaFoldDB" id="A0A6C0DBX4"/>